<dbReference type="InterPro" id="IPR001387">
    <property type="entry name" value="Cro/C1-type_HTH"/>
</dbReference>
<reference evidence="3" key="1">
    <citation type="journal article" date="2017" name="Proc. Natl. Acad. Sci. U.S.A.">
        <title>Simulation of Deepwater Horizon oil plume reveals substrate specialization within a complex community of hydrocarbon-degraders.</title>
        <authorList>
            <person name="Hu P."/>
            <person name="Dubinsky E.A."/>
            <person name="Probst A.J."/>
            <person name="Wang J."/>
            <person name="Sieber C.M.K."/>
            <person name="Tom L.M."/>
            <person name="Gardinali P."/>
            <person name="Banfield J.F."/>
            <person name="Atlas R.M."/>
            <person name="Andersen G.L."/>
        </authorList>
    </citation>
    <scope>NUCLEOTIDE SEQUENCE [LARGE SCALE GENOMIC DNA]</scope>
</reference>
<feature type="domain" description="HTH cro/C1-type" evidence="1">
    <location>
        <begin position="23"/>
        <end position="77"/>
    </location>
</feature>
<dbReference type="Proteomes" id="UP000196531">
    <property type="component" value="Unassembled WGS sequence"/>
</dbReference>
<dbReference type="SMART" id="SM00530">
    <property type="entry name" value="HTH_XRE"/>
    <property type="match status" value="1"/>
</dbReference>
<dbReference type="InterPro" id="IPR010982">
    <property type="entry name" value="Lambda_DNA-bd_dom_sf"/>
</dbReference>
<proteinExistence type="predicted"/>
<dbReference type="Pfam" id="PF01381">
    <property type="entry name" value="HTH_3"/>
    <property type="match status" value="1"/>
</dbReference>
<dbReference type="PROSITE" id="PS50943">
    <property type="entry name" value="HTH_CROC1"/>
    <property type="match status" value="1"/>
</dbReference>
<gene>
    <name evidence="2" type="ORF">A9Q84_01345</name>
</gene>
<evidence type="ECO:0000313" key="2">
    <source>
        <dbReference type="EMBL" id="OUR99698.1"/>
    </source>
</evidence>
<dbReference type="CDD" id="cd00093">
    <property type="entry name" value="HTH_XRE"/>
    <property type="match status" value="1"/>
</dbReference>
<dbReference type="SUPFAM" id="SSF47413">
    <property type="entry name" value="lambda repressor-like DNA-binding domains"/>
    <property type="match status" value="1"/>
</dbReference>
<dbReference type="Gene3D" id="1.10.260.40">
    <property type="entry name" value="lambda repressor-like DNA-binding domains"/>
    <property type="match status" value="1"/>
</dbReference>
<accession>A0A1Y5FC50</accession>
<comment type="caution">
    <text evidence="2">The sequence shown here is derived from an EMBL/GenBank/DDBJ whole genome shotgun (WGS) entry which is preliminary data.</text>
</comment>
<protein>
    <recommendedName>
        <fullName evidence="1">HTH cro/C1-type domain-containing protein</fullName>
    </recommendedName>
</protein>
<evidence type="ECO:0000259" key="1">
    <source>
        <dbReference type="PROSITE" id="PS50943"/>
    </source>
</evidence>
<dbReference type="AlphaFoldDB" id="A0A1Y5FC50"/>
<organism evidence="2 3">
    <name type="scientific">Halobacteriovorax marinus</name>
    <dbReference type="NCBI Taxonomy" id="97084"/>
    <lineage>
        <taxon>Bacteria</taxon>
        <taxon>Pseudomonadati</taxon>
        <taxon>Bdellovibrionota</taxon>
        <taxon>Bacteriovoracia</taxon>
        <taxon>Bacteriovoracales</taxon>
        <taxon>Halobacteriovoraceae</taxon>
        <taxon>Halobacteriovorax</taxon>
    </lineage>
</organism>
<dbReference type="EMBL" id="MAAO01000002">
    <property type="protein sequence ID" value="OUR99698.1"/>
    <property type="molecule type" value="Genomic_DNA"/>
</dbReference>
<evidence type="ECO:0000313" key="3">
    <source>
        <dbReference type="Proteomes" id="UP000196531"/>
    </source>
</evidence>
<dbReference type="GO" id="GO:0003677">
    <property type="term" value="F:DNA binding"/>
    <property type="evidence" value="ECO:0007669"/>
    <property type="project" value="InterPro"/>
</dbReference>
<sequence>MNNDFSKLIQKLKKHELSSGGVIRAIRHNWDFTLDELSTLTGIPKATISRLENNKQDLTKKYAERLAAALGVNPIGLMYPSGKPVYSKEIKEIEKLRAKLLKIKLAS</sequence>
<name>A0A1Y5FC50_9BACT</name>